<sequence>MVIDEVTNIGVYVLSLKNSTQRRETITAMFSKMGYRHWEFFEPLTADRLPIAYEADVAFRARRSVLSPGEVSCAASHIAMLQQFLDSNLQNILIMEDDVQFDPFFNIHGLAEVMNKLELHYLKLYARYFVPSRYISSIGRYTFYRGSWPLLGTQAYVLSRIGATQLLQHLMSLGALNRPIDDLIDRFWCTRLPITFIYPFPVMELGYSTTIHGSANRDTIARENLNLEKLVTRRQKLDFAVSNISEKLRRRSSDRKFKAFDRALMQRIQGKEKTISRCLDLG</sequence>
<protein>
    <submittedName>
        <fullName evidence="2">Glycosyl transferase family 25</fullName>
    </submittedName>
</protein>
<keyword evidence="3" id="KW-1185">Reference proteome</keyword>
<dbReference type="EMBL" id="JAUSZT010000002">
    <property type="protein sequence ID" value="MDQ0995391.1"/>
    <property type="molecule type" value="Genomic_DNA"/>
</dbReference>
<organism evidence="2 3">
    <name type="scientific">Phyllobacterium ifriqiyense</name>
    <dbReference type="NCBI Taxonomy" id="314238"/>
    <lineage>
        <taxon>Bacteria</taxon>
        <taxon>Pseudomonadati</taxon>
        <taxon>Pseudomonadota</taxon>
        <taxon>Alphaproteobacteria</taxon>
        <taxon>Hyphomicrobiales</taxon>
        <taxon>Phyllobacteriaceae</taxon>
        <taxon>Phyllobacterium</taxon>
    </lineage>
</organism>
<keyword evidence="2" id="KW-0808">Transferase</keyword>
<dbReference type="Proteomes" id="UP001237780">
    <property type="component" value="Unassembled WGS sequence"/>
</dbReference>
<dbReference type="RefSeq" id="WP_307276578.1">
    <property type="nucleotide sequence ID" value="NZ_JAUSZT010000002.1"/>
</dbReference>
<evidence type="ECO:0000259" key="1">
    <source>
        <dbReference type="Pfam" id="PF01755"/>
    </source>
</evidence>
<accession>A0ABU0S4G7</accession>
<dbReference type="GO" id="GO:0016740">
    <property type="term" value="F:transferase activity"/>
    <property type="evidence" value="ECO:0007669"/>
    <property type="project" value="UniProtKB-KW"/>
</dbReference>
<name>A0ABU0S4G7_9HYPH</name>
<dbReference type="CDD" id="cd06532">
    <property type="entry name" value="Glyco_transf_25"/>
    <property type="match status" value="1"/>
</dbReference>
<evidence type="ECO:0000313" key="3">
    <source>
        <dbReference type="Proteomes" id="UP001237780"/>
    </source>
</evidence>
<gene>
    <name evidence="2" type="ORF">QFZ34_000568</name>
</gene>
<reference evidence="2 3" key="1">
    <citation type="submission" date="2023-07" db="EMBL/GenBank/DDBJ databases">
        <title>Comparative genomics of wheat-associated soil bacteria to identify genetic determinants of phenazine resistance.</title>
        <authorList>
            <person name="Mouncey N."/>
        </authorList>
    </citation>
    <scope>NUCLEOTIDE SEQUENCE [LARGE SCALE GENOMIC DNA]</scope>
    <source>
        <strain evidence="2 3">W4I11</strain>
    </source>
</reference>
<comment type="caution">
    <text evidence="2">The sequence shown here is derived from an EMBL/GenBank/DDBJ whole genome shotgun (WGS) entry which is preliminary data.</text>
</comment>
<dbReference type="Pfam" id="PF01755">
    <property type="entry name" value="Glyco_transf_25"/>
    <property type="match status" value="1"/>
</dbReference>
<dbReference type="InterPro" id="IPR002654">
    <property type="entry name" value="Glyco_trans_25"/>
</dbReference>
<proteinExistence type="predicted"/>
<evidence type="ECO:0000313" key="2">
    <source>
        <dbReference type="EMBL" id="MDQ0995391.1"/>
    </source>
</evidence>
<feature type="domain" description="Glycosyl transferase family 25" evidence="1">
    <location>
        <begin position="10"/>
        <end position="183"/>
    </location>
</feature>